<dbReference type="EMBL" id="LR798189">
    <property type="protein sequence ID" value="CAB5078997.1"/>
    <property type="molecule type" value="Genomic_DNA"/>
</dbReference>
<dbReference type="EMBL" id="LR797822">
    <property type="protein sequence ID" value="CAB4241269.1"/>
    <property type="molecule type" value="Genomic_DNA"/>
</dbReference>
<evidence type="ECO:0000313" key="2">
    <source>
        <dbReference type="EMBL" id="CAB4241269.1"/>
    </source>
</evidence>
<name>A0A6J5KKN0_9CAUD</name>
<evidence type="ECO:0000313" key="3">
    <source>
        <dbReference type="EMBL" id="CAB5078997.1"/>
    </source>
</evidence>
<reference evidence="1" key="1">
    <citation type="submission" date="2020-04" db="EMBL/GenBank/DDBJ databases">
        <authorList>
            <person name="Chiriac C."/>
            <person name="Salcher M."/>
            <person name="Ghai R."/>
            <person name="Kavagutti S V."/>
        </authorList>
    </citation>
    <scope>NUCLEOTIDE SEQUENCE</scope>
</reference>
<dbReference type="EMBL" id="LR796136">
    <property type="protein sequence ID" value="CAB4120970.1"/>
    <property type="molecule type" value="Genomic_DNA"/>
</dbReference>
<gene>
    <name evidence="3" type="ORF">UFOVP145_38</name>
    <name evidence="1" type="ORF">UFOVP4_36</name>
    <name evidence="2" type="ORF">UFOVP64_24</name>
</gene>
<evidence type="ECO:0000313" key="1">
    <source>
        <dbReference type="EMBL" id="CAB4120970.1"/>
    </source>
</evidence>
<proteinExistence type="predicted"/>
<accession>A0A6J5KKN0</accession>
<sequence>MTYTYTEAETALCLWELICTGGGLTPETVAAFAKLRERVGTAALRYYTLLELVNPCEAAWRDAEDTGTQLEPFDWEHCPAFLNDWVAAGGLGA</sequence>
<organism evidence="1">
    <name type="scientific">uncultured Caudovirales phage</name>
    <dbReference type="NCBI Taxonomy" id="2100421"/>
    <lineage>
        <taxon>Viruses</taxon>
        <taxon>Duplodnaviria</taxon>
        <taxon>Heunggongvirae</taxon>
        <taxon>Uroviricota</taxon>
        <taxon>Caudoviricetes</taxon>
        <taxon>Peduoviridae</taxon>
        <taxon>Maltschvirus</taxon>
        <taxon>Maltschvirus maltsch</taxon>
    </lineage>
</organism>
<protein>
    <submittedName>
        <fullName evidence="1">Uncharacterized protein</fullName>
    </submittedName>
</protein>